<dbReference type="CDD" id="cd00082">
    <property type="entry name" value="HisKA"/>
    <property type="match status" value="1"/>
</dbReference>
<evidence type="ECO:0000256" key="5">
    <source>
        <dbReference type="ARBA" id="ARBA00022741"/>
    </source>
</evidence>
<dbReference type="CDD" id="cd00130">
    <property type="entry name" value="PAS"/>
    <property type="match status" value="1"/>
</dbReference>
<keyword evidence="9" id="KW-0812">Transmembrane</keyword>
<dbReference type="InterPro" id="IPR005467">
    <property type="entry name" value="His_kinase_dom"/>
</dbReference>
<dbReference type="SMART" id="SM00091">
    <property type="entry name" value="PAS"/>
    <property type="match status" value="1"/>
</dbReference>
<comment type="caution">
    <text evidence="12">The sequence shown here is derived from an EMBL/GenBank/DDBJ whole genome shotgun (WGS) entry which is preliminary data.</text>
</comment>
<dbReference type="SUPFAM" id="SSF47384">
    <property type="entry name" value="Homodimeric domain of signal transducing histidine kinase"/>
    <property type="match status" value="1"/>
</dbReference>
<proteinExistence type="predicted"/>
<dbReference type="STRING" id="1817867.A3F83_15240"/>
<dbReference type="NCBIfam" id="TIGR00229">
    <property type="entry name" value="sensory_box"/>
    <property type="match status" value="1"/>
</dbReference>
<keyword evidence="9" id="KW-1133">Transmembrane helix</keyword>
<keyword evidence="3" id="KW-0597">Phosphoprotein</keyword>
<evidence type="ECO:0000256" key="9">
    <source>
        <dbReference type="SAM" id="Phobius"/>
    </source>
</evidence>
<evidence type="ECO:0000256" key="6">
    <source>
        <dbReference type="ARBA" id="ARBA00022777"/>
    </source>
</evidence>
<dbReference type="Proteomes" id="UP000179129">
    <property type="component" value="Unassembled WGS sequence"/>
</dbReference>
<comment type="catalytic activity">
    <reaction evidence="1">
        <text>ATP + protein L-histidine = ADP + protein N-phospho-L-histidine.</text>
        <dbReference type="EC" id="2.7.13.3"/>
    </reaction>
</comment>
<keyword evidence="9" id="KW-0472">Membrane</keyword>
<dbReference type="GO" id="GO:0000155">
    <property type="term" value="F:phosphorelay sensor kinase activity"/>
    <property type="evidence" value="ECO:0007669"/>
    <property type="project" value="InterPro"/>
</dbReference>
<gene>
    <name evidence="12" type="ORF">A3F83_15240</name>
</gene>
<dbReference type="PANTHER" id="PTHR43065">
    <property type="entry name" value="SENSOR HISTIDINE KINASE"/>
    <property type="match status" value="1"/>
</dbReference>
<dbReference type="InterPro" id="IPR003661">
    <property type="entry name" value="HisK_dim/P_dom"/>
</dbReference>
<dbReference type="InterPro" id="IPR004358">
    <property type="entry name" value="Sig_transdc_His_kin-like_C"/>
</dbReference>
<evidence type="ECO:0000256" key="2">
    <source>
        <dbReference type="ARBA" id="ARBA00012438"/>
    </source>
</evidence>
<dbReference type="InterPro" id="IPR036890">
    <property type="entry name" value="HATPase_C_sf"/>
</dbReference>
<dbReference type="GO" id="GO:0005524">
    <property type="term" value="F:ATP binding"/>
    <property type="evidence" value="ECO:0007669"/>
    <property type="project" value="UniProtKB-KW"/>
</dbReference>
<dbReference type="Gene3D" id="1.10.287.130">
    <property type="match status" value="1"/>
</dbReference>
<feature type="transmembrane region" description="Helical" evidence="9">
    <location>
        <begin position="293"/>
        <end position="313"/>
    </location>
</feature>
<dbReference type="PROSITE" id="PS50109">
    <property type="entry name" value="HIS_KIN"/>
    <property type="match status" value="1"/>
</dbReference>
<dbReference type="InterPro" id="IPR000014">
    <property type="entry name" value="PAS"/>
</dbReference>
<dbReference type="PRINTS" id="PR00344">
    <property type="entry name" value="BCTRLSENSOR"/>
</dbReference>
<keyword evidence="7" id="KW-0067">ATP-binding</keyword>
<dbReference type="SMART" id="SM00387">
    <property type="entry name" value="HATPase_c"/>
    <property type="match status" value="1"/>
</dbReference>
<evidence type="ECO:0000256" key="8">
    <source>
        <dbReference type="ARBA" id="ARBA00023012"/>
    </source>
</evidence>
<dbReference type="EMBL" id="MFIX01000189">
    <property type="protein sequence ID" value="OGG02243.1"/>
    <property type="molecule type" value="Genomic_DNA"/>
</dbReference>
<dbReference type="SUPFAM" id="SSF55874">
    <property type="entry name" value="ATPase domain of HSP90 chaperone/DNA topoisomerase II/histidine kinase"/>
    <property type="match status" value="1"/>
</dbReference>
<protein>
    <recommendedName>
        <fullName evidence="2">histidine kinase</fullName>
        <ecNumber evidence="2">2.7.13.3</ecNumber>
    </recommendedName>
</protein>
<evidence type="ECO:0000256" key="4">
    <source>
        <dbReference type="ARBA" id="ARBA00022679"/>
    </source>
</evidence>
<evidence type="ECO:0000313" key="13">
    <source>
        <dbReference type="Proteomes" id="UP000179129"/>
    </source>
</evidence>
<evidence type="ECO:0000256" key="1">
    <source>
        <dbReference type="ARBA" id="ARBA00000085"/>
    </source>
</evidence>
<keyword evidence="4" id="KW-0808">Transferase</keyword>
<dbReference type="InterPro" id="IPR013656">
    <property type="entry name" value="PAS_4"/>
</dbReference>
<keyword evidence="5" id="KW-0547">Nucleotide-binding</keyword>
<name>A0A1F5YQ96_9BACT</name>
<organism evidence="12 13">
    <name type="scientific">Candidatus Glassbacteria bacterium RIFCSPLOWO2_12_FULL_58_11</name>
    <dbReference type="NCBI Taxonomy" id="1817867"/>
    <lineage>
        <taxon>Bacteria</taxon>
        <taxon>Candidatus Glassiibacteriota</taxon>
    </lineage>
</organism>
<keyword evidence="8" id="KW-0902">Two-component regulatory system</keyword>
<dbReference type="SUPFAM" id="SSF55785">
    <property type="entry name" value="PYP-like sensor domain (PAS domain)"/>
    <property type="match status" value="1"/>
</dbReference>
<evidence type="ECO:0000313" key="12">
    <source>
        <dbReference type="EMBL" id="OGG02243.1"/>
    </source>
</evidence>
<evidence type="ECO:0000259" key="10">
    <source>
        <dbReference type="PROSITE" id="PS50109"/>
    </source>
</evidence>
<dbReference type="Pfam" id="PF08448">
    <property type="entry name" value="PAS_4"/>
    <property type="match status" value="1"/>
</dbReference>
<dbReference type="PROSITE" id="PS50112">
    <property type="entry name" value="PAS"/>
    <property type="match status" value="1"/>
</dbReference>
<sequence>MDNIKKNPFGFAALALIFVALLLPAVGYLSYRNNLANLEQMLYSEGSALVEAILHESENSLLVEREIRAVLGQRLEDNCRHILLLDRNGLLEPEVLASTARAAGLSRLDLYASSGELKASSDPGLAPARAPRFSQDIEPEEDVTAAFVSGPADEAGDSLATEYFTIAVSGSDSALAVAYIESGKLAQLRHRLGIGLILEDLSAVEGVAYAVLQDTLGIIAASYQVASLPSIAGDPFFQFSRGQIKGRYTDFQGAEVYELAASFQFEGENYGYLRIGLSTEEIRSIAATERRRVALAILVLAVLLSVVIALYFAGRRQLTLELEHARIQSFSRSVLDGMAEAVIVLDDQQRIVLVNQACKALCGLSGENLMGETLARANPALAQALAGLAGSPRRAMETRLSLPGSEESVPVMLYATPLEASGRRYTTVILGDLTDREQAEKLALHNEKYKTMAEVSAGVAHEIRNPLNAIGMNVQRLKLEFSPAGRDAGEYAQFIDTILSEVDRLNRIVEQFLGLARFPEPRLEPGRLDSLLEETLAFLEPELAGRGIKVLRSLEPSPACLFDPGQIRQVATNLAANAAEAMDGPGTLTVKGRTEEGEYRIEMSDTGPGIAENIQQKIFEPFFSTKSHGMGLGLAIVSRIVTEHGGNVAVQNEPGRGARFTVRLPLRPAA</sequence>
<dbReference type="SMART" id="SM00388">
    <property type="entry name" value="HisKA"/>
    <property type="match status" value="1"/>
</dbReference>
<evidence type="ECO:0000259" key="11">
    <source>
        <dbReference type="PROSITE" id="PS50112"/>
    </source>
</evidence>
<evidence type="ECO:0000256" key="3">
    <source>
        <dbReference type="ARBA" id="ARBA00022553"/>
    </source>
</evidence>
<evidence type="ECO:0000256" key="7">
    <source>
        <dbReference type="ARBA" id="ARBA00022840"/>
    </source>
</evidence>
<feature type="domain" description="Histidine kinase" evidence="10">
    <location>
        <begin position="458"/>
        <end position="668"/>
    </location>
</feature>
<dbReference type="Gene3D" id="3.30.565.10">
    <property type="entry name" value="Histidine kinase-like ATPase, C-terminal domain"/>
    <property type="match status" value="1"/>
</dbReference>
<dbReference type="AlphaFoldDB" id="A0A1F5YQ96"/>
<dbReference type="Pfam" id="PF00512">
    <property type="entry name" value="HisKA"/>
    <property type="match status" value="1"/>
</dbReference>
<dbReference type="Gene3D" id="3.30.450.20">
    <property type="entry name" value="PAS domain"/>
    <property type="match status" value="1"/>
</dbReference>
<reference evidence="12 13" key="1">
    <citation type="journal article" date="2016" name="Nat. Commun.">
        <title>Thousands of microbial genomes shed light on interconnected biogeochemical processes in an aquifer system.</title>
        <authorList>
            <person name="Anantharaman K."/>
            <person name="Brown C.T."/>
            <person name="Hug L.A."/>
            <person name="Sharon I."/>
            <person name="Castelle C.J."/>
            <person name="Probst A.J."/>
            <person name="Thomas B.C."/>
            <person name="Singh A."/>
            <person name="Wilkins M.J."/>
            <person name="Karaoz U."/>
            <person name="Brodie E.L."/>
            <person name="Williams K.H."/>
            <person name="Hubbard S.S."/>
            <person name="Banfield J.F."/>
        </authorList>
    </citation>
    <scope>NUCLEOTIDE SEQUENCE [LARGE SCALE GENOMIC DNA]</scope>
</reference>
<dbReference type="InterPro" id="IPR036097">
    <property type="entry name" value="HisK_dim/P_sf"/>
</dbReference>
<feature type="transmembrane region" description="Helical" evidence="9">
    <location>
        <begin position="12"/>
        <end position="31"/>
    </location>
</feature>
<dbReference type="InterPro" id="IPR003594">
    <property type="entry name" value="HATPase_dom"/>
</dbReference>
<dbReference type="PANTHER" id="PTHR43065:SF10">
    <property type="entry name" value="PEROXIDE STRESS-ACTIVATED HISTIDINE KINASE MAK3"/>
    <property type="match status" value="1"/>
</dbReference>
<dbReference type="Pfam" id="PF02518">
    <property type="entry name" value="HATPase_c"/>
    <property type="match status" value="1"/>
</dbReference>
<accession>A0A1F5YQ96</accession>
<feature type="domain" description="PAS" evidence="11">
    <location>
        <begin position="327"/>
        <end position="374"/>
    </location>
</feature>
<dbReference type="EC" id="2.7.13.3" evidence="2"/>
<dbReference type="InterPro" id="IPR035965">
    <property type="entry name" value="PAS-like_dom_sf"/>
</dbReference>
<keyword evidence="6" id="KW-0418">Kinase</keyword>